<name>A0A7W4Z8K7_9GAMM</name>
<proteinExistence type="predicted"/>
<dbReference type="InterPro" id="IPR036610">
    <property type="entry name" value="PEBP-like_sf"/>
</dbReference>
<dbReference type="CDD" id="cd00866">
    <property type="entry name" value="PEBP_euk"/>
    <property type="match status" value="1"/>
</dbReference>
<gene>
    <name evidence="1" type="ORF">FHS09_001733</name>
</gene>
<accession>A0A7W4Z8K7</accession>
<dbReference type="PANTHER" id="PTHR11362">
    <property type="entry name" value="PHOSPHATIDYLETHANOLAMINE-BINDING PROTEIN"/>
    <property type="match status" value="1"/>
</dbReference>
<sequence>MPDTLVFRCSLKPLEVTFEIVGRHYSGRVNCGNLFLAADIPDVPLVSFDSAEADKLYTLMMIDPDGDAHGSWPDSVPPGKNAPVRHWIVGNIPGRVLASGYREQNGETDAEGVQILEPYRYPHIPGVSDRYGLFVFEQPGRIAFESLSTSVVNFDYRAFINKYRLGQPVASNYFVAVYTSVSPFSGKLFHGNDVEGMWHRDLGEGELVP</sequence>
<dbReference type="RefSeq" id="WP_183458753.1">
    <property type="nucleotide sequence ID" value="NZ_JACHWZ010000006.1"/>
</dbReference>
<keyword evidence="2" id="KW-1185">Reference proteome</keyword>
<reference evidence="1 2" key="1">
    <citation type="submission" date="2020-08" db="EMBL/GenBank/DDBJ databases">
        <title>Genomic Encyclopedia of Type Strains, Phase III (KMG-III): the genomes of soil and plant-associated and newly described type strains.</title>
        <authorList>
            <person name="Whitman W."/>
        </authorList>
    </citation>
    <scope>NUCLEOTIDE SEQUENCE [LARGE SCALE GENOMIC DNA]</scope>
    <source>
        <strain evidence="1 2">CECT 8799</strain>
    </source>
</reference>
<dbReference type="PANTHER" id="PTHR11362:SF82">
    <property type="entry name" value="PHOSPHATIDYLETHANOLAMINE-BINDING PROTEIN 4"/>
    <property type="match status" value="1"/>
</dbReference>
<comment type="caution">
    <text evidence="1">The sequence shown here is derived from an EMBL/GenBank/DDBJ whole genome shotgun (WGS) entry which is preliminary data.</text>
</comment>
<dbReference type="InterPro" id="IPR035810">
    <property type="entry name" value="PEBP_euk"/>
</dbReference>
<dbReference type="Pfam" id="PF01161">
    <property type="entry name" value="PBP"/>
    <property type="match status" value="1"/>
</dbReference>
<protein>
    <submittedName>
        <fullName evidence="1">Uncharacterized protein</fullName>
    </submittedName>
</protein>
<dbReference type="Proteomes" id="UP000535937">
    <property type="component" value="Unassembled WGS sequence"/>
</dbReference>
<dbReference type="EMBL" id="JACHWZ010000006">
    <property type="protein sequence ID" value="MBB3060913.1"/>
    <property type="molecule type" value="Genomic_DNA"/>
</dbReference>
<dbReference type="SUPFAM" id="SSF49777">
    <property type="entry name" value="PEBP-like"/>
    <property type="match status" value="1"/>
</dbReference>
<evidence type="ECO:0000313" key="1">
    <source>
        <dbReference type="EMBL" id="MBB3060913.1"/>
    </source>
</evidence>
<dbReference type="AlphaFoldDB" id="A0A7W4Z8K7"/>
<dbReference type="Gene3D" id="3.90.280.10">
    <property type="entry name" value="PEBP-like"/>
    <property type="match status" value="1"/>
</dbReference>
<evidence type="ECO:0000313" key="2">
    <source>
        <dbReference type="Proteomes" id="UP000535937"/>
    </source>
</evidence>
<organism evidence="1 2">
    <name type="scientific">Microbulbifer rhizosphaerae</name>
    <dbReference type="NCBI Taxonomy" id="1562603"/>
    <lineage>
        <taxon>Bacteria</taxon>
        <taxon>Pseudomonadati</taxon>
        <taxon>Pseudomonadota</taxon>
        <taxon>Gammaproteobacteria</taxon>
        <taxon>Cellvibrionales</taxon>
        <taxon>Microbulbiferaceae</taxon>
        <taxon>Microbulbifer</taxon>
    </lineage>
</organism>
<dbReference type="InterPro" id="IPR008914">
    <property type="entry name" value="PEBP"/>
</dbReference>